<comment type="caution">
    <text evidence="2">The sequence shown here is derived from an EMBL/GenBank/DDBJ whole genome shotgun (WGS) entry which is preliminary data.</text>
</comment>
<evidence type="ECO:0000313" key="3">
    <source>
        <dbReference type="Proteomes" id="UP000587991"/>
    </source>
</evidence>
<feature type="transmembrane region" description="Helical" evidence="1">
    <location>
        <begin position="12"/>
        <end position="34"/>
    </location>
</feature>
<keyword evidence="1" id="KW-1133">Transmembrane helix</keyword>
<evidence type="ECO:0000313" key="2">
    <source>
        <dbReference type="EMBL" id="NLR74420.1"/>
    </source>
</evidence>
<keyword evidence="3" id="KW-1185">Reference proteome</keyword>
<protein>
    <submittedName>
        <fullName evidence="2">Uncharacterized protein</fullName>
    </submittedName>
</protein>
<gene>
    <name evidence="2" type="ORF">HF682_04550</name>
</gene>
<keyword evidence="1" id="KW-0472">Membrane</keyword>
<evidence type="ECO:0000256" key="1">
    <source>
        <dbReference type="SAM" id="Phobius"/>
    </source>
</evidence>
<dbReference type="Proteomes" id="UP000587991">
    <property type="component" value="Unassembled WGS sequence"/>
</dbReference>
<dbReference type="AlphaFoldDB" id="A0A847RT84"/>
<accession>A0A847RT84</accession>
<dbReference type="RefSeq" id="WP_168876035.1">
    <property type="nucleotide sequence ID" value="NZ_JABAIM010000001.1"/>
</dbReference>
<feature type="transmembrane region" description="Helical" evidence="1">
    <location>
        <begin position="46"/>
        <end position="67"/>
    </location>
</feature>
<keyword evidence="1" id="KW-0812">Transmembrane</keyword>
<reference evidence="2 3" key="1">
    <citation type="submission" date="2020-04" db="EMBL/GenBank/DDBJ databases">
        <title>Draft genome of Leeia sp. IMCC25680.</title>
        <authorList>
            <person name="Song J."/>
            <person name="Cho J.-C."/>
        </authorList>
    </citation>
    <scope>NUCLEOTIDE SEQUENCE [LARGE SCALE GENOMIC DNA]</scope>
    <source>
        <strain evidence="2 3">IMCC25680</strain>
    </source>
</reference>
<sequence length="102" mass="11595">MRSEAEPLLDELIRRVSGGLLARLTLGLFFAWLAQGLRQQGWLPAWLAHAVAIPALALVGWALLNMLRLGLERRRLQQRAPGEPVPWPQLSLLSAWRRRLGW</sequence>
<proteinExistence type="predicted"/>
<name>A0A847RT84_9NEIS</name>
<dbReference type="EMBL" id="JABAIM010000001">
    <property type="protein sequence ID" value="NLR74420.1"/>
    <property type="molecule type" value="Genomic_DNA"/>
</dbReference>
<organism evidence="2 3">
    <name type="scientific">Leeia aquatica</name>
    <dbReference type="NCBI Taxonomy" id="2725557"/>
    <lineage>
        <taxon>Bacteria</taxon>
        <taxon>Pseudomonadati</taxon>
        <taxon>Pseudomonadota</taxon>
        <taxon>Betaproteobacteria</taxon>
        <taxon>Neisseriales</taxon>
        <taxon>Leeiaceae</taxon>
        <taxon>Leeia</taxon>
    </lineage>
</organism>